<keyword evidence="10" id="KW-0175">Coiled coil</keyword>
<evidence type="ECO:0000256" key="6">
    <source>
        <dbReference type="ARBA" id="ARBA00023163"/>
    </source>
</evidence>
<comment type="caution">
    <text evidence="11">The sequence shown here is derived from an EMBL/GenBank/DDBJ whole genome shotgun (WGS) entry which is preliminary data.</text>
</comment>
<keyword evidence="5" id="KW-0010">Activator</keyword>
<sequence length="206" mass="23097">MAAKQPPTAASGKHFPLTSQVSAPSNYQSLQVAAQPQGVAGAQGTSTMSPNKMVNAATFCKIGQEIIYELVHKASEIFGQGLGKQGTIQLPNNVSYTVQNHQERKQKLEEQLKTLSLTFKKLRAIYDKVDETCSEMEEPTYEQLVPIVGSDIESFPVNSEVYPYVADEHRELVEQVRVKNQQLKEIIDQIRSINWEINTMITMRKN</sequence>
<keyword evidence="6" id="KW-0804">Transcription</keyword>
<dbReference type="Gene3D" id="1.20.120.570">
    <property type="entry name" value="YkyA-like"/>
    <property type="match status" value="1"/>
</dbReference>
<dbReference type="PANTHER" id="PTHR31705">
    <property type="entry name" value="MEDIATOR OF RNA POLYMERASE II TRANSCRIPTION SUBUNIT 30"/>
    <property type="match status" value="1"/>
</dbReference>
<evidence type="ECO:0000313" key="11">
    <source>
        <dbReference type="EMBL" id="KAK6167854.1"/>
    </source>
</evidence>
<evidence type="ECO:0000256" key="10">
    <source>
        <dbReference type="SAM" id="Coils"/>
    </source>
</evidence>
<evidence type="ECO:0000256" key="7">
    <source>
        <dbReference type="ARBA" id="ARBA00023242"/>
    </source>
</evidence>
<reference evidence="11 12" key="1">
    <citation type="submission" date="2024-01" db="EMBL/GenBank/DDBJ databases">
        <title>The genome of the rayed Mediterranean limpet Patella caerulea (Linnaeus, 1758).</title>
        <authorList>
            <person name="Anh-Thu Weber A."/>
            <person name="Halstead-Nussloch G."/>
        </authorList>
    </citation>
    <scope>NUCLEOTIDE SEQUENCE [LARGE SCALE GENOMIC DNA]</scope>
    <source>
        <strain evidence="11">AATW-2023a</strain>
        <tissue evidence="11">Whole specimen</tissue>
    </source>
</reference>
<evidence type="ECO:0000256" key="2">
    <source>
        <dbReference type="ARBA" id="ARBA00010606"/>
    </source>
</evidence>
<dbReference type="InterPro" id="IPR036785">
    <property type="entry name" value="YkyA-like_sf"/>
</dbReference>
<gene>
    <name evidence="11" type="ORF">SNE40_021787</name>
</gene>
<dbReference type="GO" id="GO:0045893">
    <property type="term" value="P:positive regulation of DNA-templated transcription"/>
    <property type="evidence" value="ECO:0007669"/>
    <property type="project" value="TreeGrafter"/>
</dbReference>
<dbReference type="Proteomes" id="UP001347796">
    <property type="component" value="Unassembled WGS sequence"/>
</dbReference>
<evidence type="ECO:0000256" key="1">
    <source>
        <dbReference type="ARBA" id="ARBA00004123"/>
    </source>
</evidence>
<evidence type="ECO:0000256" key="3">
    <source>
        <dbReference type="ARBA" id="ARBA00019664"/>
    </source>
</evidence>
<keyword evidence="4" id="KW-0805">Transcription regulation</keyword>
<name>A0AAN8IZE0_PATCE</name>
<dbReference type="EMBL" id="JAZGQO010000018">
    <property type="protein sequence ID" value="KAK6167854.1"/>
    <property type="molecule type" value="Genomic_DNA"/>
</dbReference>
<evidence type="ECO:0000256" key="8">
    <source>
        <dbReference type="ARBA" id="ARBA00025687"/>
    </source>
</evidence>
<feature type="coiled-coil region" evidence="10">
    <location>
        <begin position="98"/>
        <end position="125"/>
    </location>
</feature>
<accession>A0AAN8IZE0</accession>
<comment type="subcellular location">
    <subcellularLocation>
        <location evidence="1">Nucleus</location>
    </subcellularLocation>
</comment>
<dbReference type="PANTHER" id="PTHR31705:SF4">
    <property type="entry name" value="MEDIATOR OF RNA POLYMERASE II TRANSCRIPTION SUBUNIT 30"/>
    <property type="match status" value="1"/>
</dbReference>
<organism evidence="11 12">
    <name type="scientific">Patella caerulea</name>
    <name type="common">Rayed Mediterranean limpet</name>
    <dbReference type="NCBI Taxonomy" id="87958"/>
    <lineage>
        <taxon>Eukaryota</taxon>
        <taxon>Metazoa</taxon>
        <taxon>Spiralia</taxon>
        <taxon>Lophotrochozoa</taxon>
        <taxon>Mollusca</taxon>
        <taxon>Gastropoda</taxon>
        <taxon>Patellogastropoda</taxon>
        <taxon>Patelloidea</taxon>
        <taxon>Patellidae</taxon>
        <taxon>Patella</taxon>
    </lineage>
</organism>
<keyword evidence="12" id="KW-1185">Reference proteome</keyword>
<dbReference type="AlphaFoldDB" id="A0AAN8IZE0"/>
<dbReference type="GO" id="GO:0016592">
    <property type="term" value="C:mediator complex"/>
    <property type="evidence" value="ECO:0007669"/>
    <property type="project" value="TreeGrafter"/>
</dbReference>
<evidence type="ECO:0000313" key="12">
    <source>
        <dbReference type="Proteomes" id="UP001347796"/>
    </source>
</evidence>
<dbReference type="GO" id="GO:0003712">
    <property type="term" value="F:transcription coregulator activity"/>
    <property type="evidence" value="ECO:0007669"/>
    <property type="project" value="TreeGrafter"/>
</dbReference>
<protein>
    <recommendedName>
        <fullName evidence="3">Mediator of RNA polymerase II transcription subunit 30</fullName>
    </recommendedName>
    <alternativeName>
        <fullName evidence="9">Mediator complex subunit 30</fullName>
    </alternativeName>
</protein>
<keyword evidence="7" id="KW-0539">Nucleus</keyword>
<dbReference type="InterPro" id="IPR021019">
    <property type="entry name" value="Mediator_Med30_met"/>
</dbReference>
<proteinExistence type="inferred from homology"/>
<evidence type="ECO:0000256" key="9">
    <source>
        <dbReference type="ARBA" id="ARBA00031981"/>
    </source>
</evidence>
<evidence type="ECO:0000256" key="4">
    <source>
        <dbReference type="ARBA" id="ARBA00023015"/>
    </source>
</evidence>
<dbReference type="Pfam" id="PF11315">
    <property type="entry name" value="Med30"/>
    <property type="match status" value="1"/>
</dbReference>
<evidence type="ECO:0000256" key="5">
    <source>
        <dbReference type="ARBA" id="ARBA00023159"/>
    </source>
</evidence>
<comment type="similarity">
    <text evidence="2">Belongs to the Mediator complex subunit 30 family.</text>
</comment>
<comment type="function">
    <text evidence="8">Component of the Mediator complex, a coactivator involved in the regulated transcription of nearly all RNA polymerase II-dependent genes. Mediator functions as a bridge to convey information from gene-specific regulatory proteins to the basal RNA polymerase II transcription machinery. Mediator is recruited to promoters by direct interactions with regulatory proteins and serves as a scaffold for the assembly of a functional preinitiation complex with RNA polymerase II and the general transcription factors.</text>
</comment>